<keyword evidence="2" id="KW-1185">Reference proteome</keyword>
<proteinExistence type="predicted"/>
<sequence length="273" mass="31525">MNSKNEHICEDWLTCDSDCDDECGDDRGVCSQQEEYTGSCDCGSSYNDHGVSCYISSIDLELCSYCYDEKKELPKNEDMKIKFLSGNAKVGDIKVGDILLRYPHFIECLCREDEMLAMGRFYDINHEFTFWRINAITDDGIELDKLKVDYEYVISKKFQLKNGEPLWVKKAEVRLSKVEYSITMIKDYYFDCFHELYDPNRCYTAPLAPGDMVLKKVSGIRDKVEYSGSIPKDYNPKISLTMGDSDYDPNYNPKISLTMGDSDYDPMRIHMAI</sequence>
<dbReference type="Proteomes" id="UP001163046">
    <property type="component" value="Unassembled WGS sequence"/>
</dbReference>
<reference evidence="1" key="1">
    <citation type="submission" date="2023-01" db="EMBL/GenBank/DDBJ databases">
        <title>Genome assembly of the deep-sea coral Lophelia pertusa.</title>
        <authorList>
            <person name="Herrera S."/>
            <person name="Cordes E."/>
        </authorList>
    </citation>
    <scope>NUCLEOTIDE SEQUENCE</scope>
    <source>
        <strain evidence="1">USNM1676648</strain>
        <tissue evidence="1">Polyp</tissue>
    </source>
</reference>
<dbReference type="AlphaFoldDB" id="A0A9W9Y7H4"/>
<dbReference type="EMBL" id="MU827833">
    <property type="protein sequence ID" value="KAJ7319523.1"/>
    <property type="molecule type" value="Genomic_DNA"/>
</dbReference>
<evidence type="ECO:0000313" key="1">
    <source>
        <dbReference type="EMBL" id="KAJ7319523.1"/>
    </source>
</evidence>
<protein>
    <submittedName>
        <fullName evidence="1">Uncharacterized protein</fullName>
    </submittedName>
</protein>
<evidence type="ECO:0000313" key="2">
    <source>
        <dbReference type="Proteomes" id="UP001163046"/>
    </source>
</evidence>
<organism evidence="1 2">
    <name type="scientific">Desmophyllum pertusum</name>
    <dbReference type="NCBI Taxonomy" id="174260"/>
    <lineage>
        <taxon>Eukaryota</taxon>
        <taxon>Metazoa</taxon>
        <taxon>Cnidaria</taxon>
        <taxon>Anthozoa</taxon>
        <taxon>Hexacorallia</taxon>
        <taxon>Scleractinia</taxon>
        <taxon>Caryophylliina</taxon>
        <taxon>Caryophylliidae</taxon>
        <taxon>Desmophyllum</taxon>
    </lineage>
</organism>
<accession>A0A9W9Y7H4</accession>
<name>A0A9W9Y7H4_9CNID</name>
<gene>
    <name evidence="1" type="ORF">OS493_035834</name>
</gene>
<comment type="caution">
    <text evidence="1">The sequence shown here is derived from an EMBL/GenBank/DDBJ whole genome shotgun (WGS) entry which is preliminary data.</text>
</comment>